<protein>
    <recommendedName>
        <fullName evidence="4">VPS9 domain-containing protein</fullName>
    </recommendedName>
</protein>
<feature type="compositionally biased region" description="Low complexity" evidence="3">
    <location>
        <begin position="24"/>
        <end position="45"/>
    </location>
</feature>
<feature type="compositionally biased region" description="Polar residues" evidence="3">
    <location>
        <begin position="130"/>
        <end position="145"/>
    </location>
</feature>
<feature type="compositionally biased region" description="Basic and acidic residues" evidence="3">
    <location>
        <begin position="697"/>
        <end position="706"/>
    </location>
</feature>
<dbReference type="SUPFAM" id="SSF52507">
    <property type="entry name" value="Homo-oligomeric flavin-containing Cys decarboxylases, HFCD"/>
    <property type="match status" value="1"/>
</dbReference>
<dbReference type="PANTHER" id="PTHR14359">
    <property type="entry name" value="HOMO-OLIGOMERIC FLAVIN CONTAINING CYS DECARBOXYLASE FAMILY"/>
    <property type="match status" value="1"/>
</dbReference>
<dbReference type="Proteomes" id="UP000027361">
    <property type="component" value="Unassembled WGS sequence"/>
</dbReference>
<dbReference type="GeneID" id="25267089"/>
<dbReference type="InterPro" id="IPR003123">
    <property type="entry name" value="VPS9"/>
</dbReference>
<feature type="compositionally biased region" description="Basic and acidic residues" evidence="3">
    <location>
        <begin position="937"/>
        <end position="946"/>
    </location>
</feature>
<dbReference type="STRING" id="1037660.A0A066WI10"/>
<dbReference type="Gene3D" id="3.40.50.1950">
    <property type="entry name" value="Flavin prenyltransferase-like"/>
    <property type="match status" value="1"/>
</dbReference>
<dbReference type="SMART" id="SM00167">
    <property type="entry name" value="VPS9"/>
    <property type="match status" value="1"/>
</dbReference>
<dbReference type="InterPro" id="IPR003382">
    <property type="entry name" value="Flavoprotein"/>
</dbReference>
<evidence type="ECO:0000256" key="2">
    <source>
        <dbReference type="ARBA" id="ARBA00038350"/>
    </source>
</evidence>
<dbReference type="EMBL" id="JMSN01000002">
    <property type="protein sequence ID" value="KDN53441.1"/>
    <property type="molecule type" value="Genomic_DNA"/>
</dbReference>
<dbReference type="SUPFAM" id="SSF109993">
    <property type="entry name" value="VPS9 domain"/>
    <property type="match status" value="1"/>
</dbReference>
<evidence type="ECO:0000259" key="4">
    <source>
        <dbReference type="PROSITE" id="PS51205"/>
    </source>
</evidence>
<dbReference type="RefSeq" id="XP_013246280.1">
    <property type="nucleotide sequence ID" value="XM_013390826.1"/>
</dbReference>
<comment type="similarity">
    <text evidence="2">Belongs to the HFCD (homooligomeric flavin containing Cys decarboxylase) superfamily.</text>
</comment>
<evidence type="ECO:0000313" key="5">
    <source>
        <dbReference type="EMBL" id="KDN53441.1"/>
    </source>
</evidence>
<name>A0A066WI10_TILAU</name>
<dbReference type="InterPro" id="IPR037191">
    <property type="entry name" value="VPS9_dom_sf"/>
</dbReference>
<feature type="compositionally biased region" description="Polar residues" evidence="3">
    <location>
        <begin position="1002"/>
        <end position="1012"/>
    </location>
</feature>
<feature type="region of interest" description="Disordered" evidence="3">
    <location>
        <begin position="696"/>
        <end position="722"/>
    </location>
</feature>
<dbReference type="GO" id="GO:0015937">
    <property type="term" value="P:coenzyme A biosynthetic process"/>
    <property type="evidence" value="ECO:0007669"/>
    <property type="project" value="UniProtKB-KW"/>
</dbReference>
<dbReference type="PANTHER" id="PTHR14359:SF6">
    <property type="entry name" value="PHOSPHOPANTOTHENOYLCYSTEINE DECARBOXYLASE"/>
    <property type="match status" value="1"/>
</dbReference>
<dbReference type="Pfam" id="PF02204">
    <property type="entry name" value="VPS9"/>
    <property type="match status" value="1"/>
</dbReference>
<feature type="compositionally biased region" description="Low complexity" evidence="3">
    <location>
        <begin position="708"/>
        <end position="717"/>
    </location>
</feature>
<proteinExistence type="inferred from homology"/>
<feature type="region of interest" description="Disordered" evidence="3">
    <location>
        <begin position="891"/>
        <end position="1032"/>
    </location>
</feature>
<keyword evidence="1" id="KW-0173">Coenzyme A biosynthesis</keyword>
<keyword evidence="6" id="KW-1185">Reference proteome</keyword>
<dbReference type="GO" id="GO:0004633">
    <property type="term" value="F:phosphopantothenoylcysteine decarboxylase activity"/>
    <property type="evidence" value="ECO:0007669"/>
    <property type="project" value="TreeGrafter"/>
</dbReference>
<dbReference type="OMA" id="CEEVYDR"/>
<evidence type="ECO:0000313" key="6">
    <source>
        <dbReference type="Proteomes" id="UP000027361"/>
    </source>
</evidence>
<dbReference type="PROSITE" id="PS51205">
    <property type="entry name" value="VPS9"/>
    <property type="match status" value="1"/>
</dbReference>
<comment type="caution">
    <text evidence="5">The sequence shown here is derived from an EMBL/GenBank/DDBJ whole genome shotgun (WGS) entry which is preliminary data.</text>
</comment>
<dbReference type="InParanoid" id="A0A066WI10"/>
<sequence length="1299" mass="139671">MQQSDDDGLLHSPTYPSHRVRTTSNSSHASINSHSSASGANNPNAKVQVVTPGSSYEGLAYAPRQRLRPPPPPQQASSSPIHGSSGLKQAHRAFQSHSSLFQAQQQEAVIRNHHAHTSSLPPDPILTRPGSANISTLDAQSSPRSPTLAAAPVVISDKSNLALLPHSVSSGSLSTGDSGSLSAKSRLLVQEMKGRAQQLGLLPDSIGWQMIEKLQSLGTHDSEWGRLLDLAGNGQCTLMLPRQMAPARTSSNDVTLAMIHDHILLHPLPSRPSPTSLSTQSQVATLSGLRADYATEPNLAVGEACESKLTFKSFIARPESSLVSELWHERTRAEFLRNLPPLSAATEAHGESSAAAQPRVKLLSFEEAFFIPSSVQRRRRQSAQKPRPSSTFASLFVGSGRAKQTDGDRDGVRDNVNMLAKSSSTTPDETYEEDVVGPERTIAIWVVDRYIQRSQMLTHIGKAMQTRLIEKMNAVGIDPSIVDVACSFAVMFLPPKQAPRGLGFDSAISPGLQRSPTMPFLAASSAPYLAGPDELAENFQSFYSGIYAQLQSQIDTQQDAGVENVDAQAAVSPNTEARIKKWIQVVETCVCEEVYDRIFTPFSSRDCFLDIALSSRIAALNLLGLTLAHLDLVLPAKDSPSGRHIHKGLARITQDCGEVLYQLNSPSNQSPASKLDILTAAHKTIVDGIRSLPAITLKDDDGKPEESQPPSSSEQPSTEGDEATLTVIEDEQPKSRSTDSGAASADLILPLLIYSIVRSNPLGLASHLLFIQRYRADCLLSGESSYCLVNMQAAVAFIENVEPSALGFEGVTSDMLPSGDVPEAALHSRQDSAGAVETLASPSMEHMSISDRVRTRLATDFGEIAGVSNKTITSVLGSSLSAFGRIMGGNNQGQSLATSEKESQEGVAGTAPSAGGARDTAVGGDAGEGPRLRTRSTAREEDERSIRSVGAMRIKRQGIEYEGQEEQVKEQSIGQSTSESSKVSLSERLASIPMLGRLGMSERTQSGNSPLSVTRELPGPPPPPQKAPTAQDRIPASLRSPYAPLEQPPRSTRPLHIVVAATGSVASIKIPLIVEQLLQYANVRVQLLATKSSLHFFKREGLAALGGMREDYQVKDLAAENQAAVRGTGEALTNLPRVQLWTDEDEWDQWSKVGDPILHIELRRWADIVLVAPCSADTLAKINGGICDNLLTSFLRALSPMTPILLFPAMNTLMWLHPLTARHIAFVREFLGYEVIGPIEKKLACGDMGQGAMYEWTDIVDLVAKRFGLVLQEGQVNGAPATSDSQPQTPSAAIAFEST</sequence>
<dbReference type="HOGENOM" id="CLU_252520_0_0_1"/>
<feature type="region of interest" description="Disordered" evidence="3">
    <location>
        <begin position="114"/>
        <end position="145"/>
    </location>
</feature>
<feature type="compositionally biased region" description="Low complexity" evidence="3">
    <location>
        <begin position="976"/>
        <end position="986"/>
    </location>
</feature>
<gene>
    <name evidence="5" type="ORF">K437DRAFT_292359</name>
</gene>
<reference evidence="5 6" key="1">
    <citation type="submission" date="2014-05" db="EMBL/GenBank/DDBJ databases">
        <title>Draft genome sequence of a rare smut relative, Tilletiaria anomala UBC 951.</title>
        <authorList>
            <consortium name="DOE Joint Genome Institute"/>
            <person name="Toome M."/>
            <person name="Kuo A."/>
            <person name="Henrissat B."/>
            <person name="Lipzen A."/>
            <person name="Tritt A."/>
            <person name="Yoshinaga Y."/>
            <person name="Zane M."/>
            <person name="Barry K."/>
            <person name="Grigoriev I.V."/>
            <person name="Spatafora J.W."/>
            <person name="Aimea M.C."/>
        </authorList>
    </citation>
    <scope>NUCLEOTIDE SEQUENCE [LARGE SCALE GENOMIC DNA]</scope>
    <source>
        <strain evidence="5 6">UBC 951</strain>
    </source>
</reference>
<dbReference type="OrthoDB" id="1532798at2759"/>
<evidence type="ECO:0000256" key="3">
    <source>
        <dbReference type="SAM" id="MobiDB-lite"/>
    </source>
</evidence>
<feature type="domain" description="VPS9" evidence="4">
    <location>
        <begin position="607"/>
        <end position="807"/>
    </location>
</feature>
<dbReference type="InterPro" id="IPR036551">
    <property type="entry name" value="Flavin_trans-like"/>
</dbReference>
<feature type="region of interest" description="Disordered" evidence="3">
    <location>
        <begin position="1"/>
        <end position="93"/>
    </location>
</feature>
<dbReference type="GO" id="GO:0010181">
    <property type="term" value="F:FMN binding"/>
    <property type="evidence" value="ECO:0007669"/>
    <property type="project" value="TreeGrafter"/>
</dbReference>
<dbReference type="Gene3D" id="1.20.1050.80">
    <property type="entry name" value="VPS9 domain"/>
    <property type="match status" value="1"/>
</dbReference>
<evidence type="ECO:0000256" key="1">
    <source>
        <dbReference type="ARBA" id="ARBA00022993"/>
    </source>
</evidence>
<dbReference type="GO" id="GO:0071513">
    <property type="term" value="C:phosphopantothenoylcysteine decarboxylase complex"/>
    <property type="evidence" value="ECO:0007669"/>
    <property type="project" value="TreeGrafter"/>
</dbReference>
<organism evidence="5 6">
    <name type="scientific">Tilletiaria anomala (strain ATCC 24038 / CBS 436.72 / UBC 951)</name>
    <dbReference type="NCBI Taxonomy" id="1037660"/>
    <lineage>
        <taxon>Eukaryota</taxon>
        <taxon>Fungi</taxon>
        <taxon>Dikarya</taxon>
        <taxon>Basidiomycota</taxon>
        <taxon>Ustilaginomycotina</taxon>
        <taxon>Exobasidiomycetes</taxon>
        <taxon>Georgefischeriales</taxon>
        <taxon>Tilletiariaceae</taxon>
        <taxon>Tilletiaria</taxon>
    </lineage>
</organism>
<dbReference type="Pfam" id="PF02441">
    <property type="entry name" value="Flavoprotein"/>
    <property type="match status" value="1"/>
</dbReference>
<accession>A0A066WI10</accession>